<gene>
    <name evidence="2" type="ORF">A4V09_08290</name>
</gene>
<dbReference type="RefSeq" id="WP_065541954.1">
    <property type="nucleotide sequence ID" value="NZ_CP015405.2"/>
</dbReference>
<dbReference type="Proteomes" id="UP000092574">
    <property type="component" value="Chromosome"/>
</dbReference>
<organism evidence="2 3">
    <name type="scientific">Blautia pseudococcoides</name>
    <dbReference type="NCBI Taxonomy" id="1796616"/>
    <lineage>
        <taxon>Bacteria</taxon>
        <taxon>Bacillati</taxon>
        <taxon>Bacillota</taxon>
        <taxon>Clostridia</taxon>
        <taxon>Lachnospirales</taxon>
        <taxon>Lachnospiraceae</taxon>
        <taxon>Blautia</taxon>
    </lineage>
</organism>
<proteinExistence type="predicted"/>
<dbReference type="InterPro" id="IPR041045">
    <property type="entry name" value="LPD25"/>
</dbReference>
<dbReference type="AlphaFoldDB" id="A0A1C7I835"/>
<sequence>METAKMGENAANGVQVTYFVAECMEFLRYGEYMEDIPTIKEALEYYDKIPSDRLNAGKGIGIHIHDPNEREYTSEYQLLTWQTLDVDSLQMMYGIEKYPQVMEAARELAALGTDITVVDTKGLLKKAEIVVDAAELAKKINDLQRKLDMDSYDHFYPDAAVQEKKITMQILTEHGKKEYLDWLNTGNLEQFPEVGAEVREIRGLLENADIQWPAALSPFIYIRFSESAGMEERDDIPIEEADPLFGKLDQERVENNRKKGEGGYDKTAFIIYYQMEGERSTYEGRQDFGDGEGSLLNHIETFSKYYLETEEGEQMLEAMKGEAARSLKEACEYTRDELLPFLKYYCNLYAIEEALKEEQNISEKIPIATDRQEVRCGYQRDLAAFIEESRRALSQGGTLPKMPDIKDYEETKEKKTYREQVMQEIEAEAKKYGMTVEEYAKNGYEPSVKKR</sequence>
<dbReference type="EMBL" id="CP015405">
    <property type="protein sequence ID" value="ANU75771.1"/>
    <property type="molecule type" value="Genomic_DNA"/>
</dbReference>
<accession>A0A1C7I835</accession>
<dbReference type="Pfam" id="PF18840">
    <property type="entry name" value="LPD25"/>
    <property type="match status" value="1"/>
</dbReference>
<keyword evidence="3" id="KW-1185">Reference proteome</keyword>
<feature type="domain" description="Large polyvalent protein associated" evidence="1">
    <location>
        <begin position="216"/>
        <end position="309"/>
    </location>
</feature>
<name>A0A1C7I835_9FIRM</name>
<dbReference type="OrthoDB" id="9803716at2"/>
<evidence type="ECO:0000313" key="3">
    <source>
        <dbReference type="Proteomes" id="UP000092574"/>
    </source>
</evidence>
<reference evidence="2" key="1">
    <citation type="submission" date="2017-04" db="EMBL/GenBank/DDBJ databases">
        <title>Complete Genome Sequences of Twelve Strains of a Stable Defined Moderately Diverse Mouse Microbiota 2 (sDMDMm2).</title>
        <authorList>
            <person name="Uchimura Y."/>
            <person name="Wyss M."/>
            <person name="Brugiroux S."/>
            <person name="Limenitakis J.P."/>
            <person name="Stecher B."/>
            <person name="McCoy K.D."/>
            <person name="Macpherson A.J."/>
        </authorList>
    </citation>
    <scope>NUCLEOTIDE SEQUENCE</scope>
    <source>
        <strain evidence="2">YL58</strain>
    </source>
</reference>
<evidence type="ECO:0000313" key="2">
    <source>
        <dbReference type="EMBL" id="ANU75771.1"/>
    </source>
</evidence>
<dbReference type="KEGG" id="byl:A4V09_08290"/>
<protein>
    <recommendedName>
        <fullName evidence="1">Large polyvalent protein associated domain-containing protein</fullName>
    </recommendedName>
</protein>
<evidence type="ECO:0000259" key="1">
    <source>
        <dbReference type="Pfam" id="PF18840"/>
    </source>
</evidence>
<dbReference type="STRING" id="1796616.A4V09_08290"/>